<dbReference type="InterPro" id="IPR025110">
    <property type="entry name" value="AMP-bd_C"/>
</dbReference>
<evidence type="ECO:0000256" key="6">
    <source>
        <dbReference type="ARBA" id="ARBA00026121"/>
    </source>
</evidence>
<reference evidence="14 15" key="1">
    <citation type="submission" date="2024-08" db="EMBL/GenBank/DDBJ databases">
        <title>The draft genome of Apodemus speciosus.</title>
        <authorList>
            <person name="Nabeshima K."/>
            <person name="Suzuki S."/>
            <person name="Onuma M."/>
        </authorList>
    </citation>
    <scope>NUCLEOTIDE SEQUENCE [LARGE SCALE GENOMIC DNA]</scope>
    <source>
        <strain evidence="14">IB14-021</strain>
    </source>
</reference>
<organism evidence="14 15">
    <name type="scientific">Apodemus speciosus</name>
    <name type="common">Large Japanese field mouse</name>
    <dbReference type="NCBI Taxonomy" id="105296"/>
    <lineage>
        <taxon>Eukaryota</taxon>
        <taxon>Metazoa</taxon>
        <taxon>Chordata</taxon>
        <taxon>Craniata</taxon>
        <taxon>Vertebrata</taxon>
        <taxon>Euteleostomi</taxon>
        <taxon>Mammalia</taxon>
        <taxon>Eutheria</taxon>
        <taxon>Euarchontoglires</taxon>
        <taxon>Glires</taxon>
        <taxon>Rodentia</taxon>
        <taxon>Myomorpha</taxon>
        <taxon>Muroidea</taxon>
        <taxon>Muridae</taxon>
        <taxon>Murinae</taxon>
        <taxon>Apodemus</taxon>
    </lineage>
</organism>
<feature type="transmembrane region" description="Helical" evidence="11">
    <location>
        <begin position="31"/>
        <end position="51"/>
    </location>
</feature>
<dbReference type="EC" id="6.2.1.3" evidence="6"/>
<feature type="domain" description="AMP-binding enzyme C-terminal" evidence="13">
    <location>
        <begin position="648"/>
        <end position="723"/>
    </location>
</feature>
<evidence type="ECO:0000256" key="11">
    <source>
        <dbReference type="SAM" id="Phobius"/>
    </source>
</evidence>
<keyword evidence="11" id="KW-0472">Membrane</keyword>
<comment type="catalytic activity">
    <reaction evidence="10">
        <text>tetracosanoate + ATP + CoA = tetracosanoyl-CoA + AMP + diphosphate</text>
        <dbReference type="Rhea" id="RHEA:33639"/>
        <dbReference type="ChEBI" id="CHEBI:30616"/>
        <dbReference type="ChEBI" id="CHEBI:31014"/>
        <dbReference type="ChEBI" id="CHEBI:33019"/>
        <dbReference type="ChEBI" id="CHEBI:57287"/>
        <dbReference type="ChEBI" id="CHEBI:65052"/>
        <dbReference type="ChEBI" id="CHEBI:456215"/>
    </reaction>
    <physiologicalReaction direction="left-to-right" evidence="10">
        <dbReference type="Rhea" id="RHEA:33640"/>
    </physiologicalReaction>
</comment>
<evidence type="ECO:0000256" key="2">
    <source>
        <dbReference type="ARBA" id="ARBA00022598"/>
    </source>
</evidence>
<name>A0ABQ0EXR0_APOSI</name>
<evidence type="ECO:0000256" key="10">
    <source>
        <dbReference type="ARBA" id="ARBA00048666"/>
    </source>
</evidence>
<dbReference type="Gene3D" id="3.30.300.30">
    <property type="match status" value="1"/>
</dbReference>
<evidence type="ECO:0000259" key="13">
    <source>
        <dbReference type="Pfam" id="PF13193"/>
    </source>
</evidence>
<dbReference type="PANTHER" id="PTHR43107">
    <property type="entry name" value="LONG-CHAIN FATTY ACID TRANSPORT PROTEIN"/>
    <property type="match status" value="1"/>
</dbReference>
<dbReference type="Proteomes" id="UP001623349">
    <property type="component" value="Unassembled WGS sequence"/>
</dbReference>
<evidence type="ECO:0000256" key="9">
    <source>
        <dbReference type="ARBA" id="ARBA00041297"/>
    </source>
</evidence>
<dbReference type="InterPro" id="IPR042099">
    <property type="entry name" value="ANL_N_sf"/>
</dbReference>
<keyword evidence="2" id="KW-0436">Ligase</keyword>
<dbReference type="Pfam" id="PF00501">
    <property type="entry name" value="AMP-binding"/>
    <property type="match status" value="1"/>
</dbReference>
<comment type="caution">
    <text evidence="14">The sequence shown here is derived from an EMBL/GenBank/DDBJ whole genome shotgun (WGS) entry which is preliminary data.</text>
</comment>
<dbReference type="Gene3D" id="3.40.50.12780">
    <property type="entry name" value="N-terminal domain of ligase-like"/>
    <property type="match status" value="1"/>
</dbReference>
<dbReference type="EMBL" id="BAAFST010000007">
    <property type="protein sequence ID" value="GAB1291571.1"/>
    <property type="molecule type" value="Genomic_DNA"/>
</dbReference>
<keyword evidence="11" id="KW-0812">Transmembrane</keyword>
<dbReference type="Pfam" id="PF13193">
    <property type="entry name" value="AMP-binding_C"/>
    <property type="match status" value="1"/>
</dbReference>
<evidence type="ECO:0000256" key="5">
    <source>
        <dbReference type="ARBA" id="ARBA00023098"/>
    </source>
</evidence>
<keyword evidence="4" id="KW-0813">Transport</keyword>
<dbReference type="InterPro" id="IPR045851">
    <property type="entry name" value="AMP-bd_C_sf"/>
</dbReference>
<evidence type="ECO:0000256" key="4">
    <source>
        <dbReference type="ARBA" id="ARBA00023055"/>
    </source>
</evidence>
<keyword evidence="11" id="KW-1133">Transmembrane helix</keyword>
<comment type="catalytic activity">
    <reaction evidence="8">
        <text>a very long-chain fatty acid + ATP + CoA = a very long-chain fatty acyl-CoA + AMP + diphosphate</text>
        <dbReference type="Rhea" id="RHEA:54536"/>
        <dbReference type="ChEBI" id="CHEBI:30616"/>
        <dbReference type="ChEBI" id="CHEBI:33019"/>
        <dbReference type="ChEBI" id="CHEBI:57287"/>
        <dbReference type="ChEBI" id="CHEBI:58950"/>
        <dbReference type="ChEBI" id="CHEBI:138261"/>
        <dbReference type="ChEBI" id="CHEBI:456215"/>
    </reaction>
    <physiologicalReaction direction="left-to-right" evidence="8">
        <dbReference type="Rhea" id="RHEA:54537"/>
    </physiologicalReaction>
</comment>
<evidence type="ECO:0000256" key="3">
    <source>
        <dbReference type="ARBA" id="ARBA00022832"/>
    </source>
</evidence>
<feature type="transmembrane region" description="Helical" evidence="11">
    <location>
        <begin position="63"/>
        <end position="80"/>
    </location>
</feature>
<dbReference type="InterPro" id="IPR020845">
    <property type="entry name" value="AMP-binding_CS"/>
</dbReference>
<dbReference type="SUPFAM" id="SSF56801">
    <property type="entry name" value="Acetyl-CoA synthetase-like"/>
    <property type="match status" value="1"/>
</dbReference>
<evidence type="ECO:0000256" key="8">
    <source>
        <dbReference type="ARBA" id="ARBA00036527"/>
    </source>
</evidence>
<dbReference type="PROSITE" id="PS00455">
    <property type="entry name" value="AMP_BINDING"/>
    <property type="match status" value="1"/>
</dbReference>
<dbReference type="PANTHER" id="PTHR43107:SF25">
    <property type="entry name" value="LONG-CHAIN FATTY ACID TRANSPORT PROTEIN 5"/>
    <property type="match status" value="1"/>
</dbReference>
<evidence type="ECO:0000259" key="12">
    <source>
        <dbReference type="Pfam" id="PF00501"/>
    </source>
</evidence>
<gene>
    <name evidence="14" type="ORF">APTSU1_000680100</name>
</gene>
<dbReference type="InterPro" id="IPR000873">
    <property type="entry name" value="AMP-dep_synth/lig_dom"/>
</dbReference>
<keyword evidence="15" id="KW-1185">Reference proteome</keyword>
<comment type="catalytic activity">
    <reaction evidence="7">
        <text>a fatty acid(in) = a fatty acid(out)</text>
        <dbReference type="Rhea" id="RHEA:38879"/>
        <dbReference type="ChEBI" id="CHEBI:28868"/>
    </reaction>
</comment>
<evidence type="ECO:0000256" key="7">
    <source>
        <dbReference type="ARBA" id="ARBA00036271"/>
    </source>
</evidence>
<comment type="similarity">
    <text evidence="1">Belongs to the ATP-dependent AMP-binding enzyme family.</text>
</comment>
<keyword evidence="5" id="KW-0443">Lipid metabolism</keyword>
<evidence type="ECO:0000313" key="15">
    <source>
        <dbReference type="Proteomes" id="UP001623349"/>
    </source>
</evidence>
<proteinExistence type="inferred from homology"/>
<protein>
    <recommendedName>
        <fullName evidence="6">long-chain-fatty-acid--CoA ligase</fullName>
        <ecNumber evidence="6">6.2.1.3</ecNumber>
    </recommendedName>
    <alternativeName>
        <fullName evidence="9">Long-chain-fatty-acid--CoA ligase</fullName>
    </alternativeName>
</protein>
<keyword evidence="3" id="KW-0276">Fatty acid metabolism</keyword>
<sequence length="772" mass="85171">MGVWKKLTFLLPLLVGLVGLGQPLWPAASALALRWFLGDPTCFVLLGFALLGRPWISSWMPHWLSLAGVALTLFLLPPRPPPGLRWLPKDAAFAFKMLFYGLKVRRRLNRHPPETFVDALERQARAWPDRAALVYTGSEGCSITNSQLDARACQAAWALRAKLKDATVQEARDTAAILVLPAKTISALSVFLGLAKLGCPVAWINPHCRGMPLLHSVQSSGATVLIVDPGVFLCSPGCPRIPSVDQAGPKPQRSACLCLRSAGIKDLQENLEEILPKLLAENIRCFYLGHSSPTPGVEALGTALDAAPSDPVPANLRAKIKWTSPAIFIYTSGTTGLPKPAILSHERVVQMCSVLSFCGCTSDDVIYDVLPLYHSMGLVLGVLGCLQLDFGHENTGATCVLAPKFSASRFWAECRQRGVTVILYVGEILRYLCNVPEVTLDRAKMLNYHNSQPEDKIHTVRLAMGNGLRANVWENFQQRFGPIRIWELYGSTEGNTGLMNYVGRCGAVGKTSCFLRMLTPFELVQFDLETAQPVRDKQGLCIPAETALYRGRTLGCSPFLYLLSWGLQGLRGKPGLLLTKIRKSQPFLGYRGSQNETKRKLVANVRHVGDLYYNTGDVLALDQEGFFYFRDRLGDTFRWKGENVSTGEVEGVLSTLDFLEEVNVYGVPVPGCEGKVGMAAVKLAPGKTFDGQKLYQHVRSWLPAYATPHFIRIQDSLEITNTYKLVKSQLVREGFDVGTISDPLYILDNKAQTFQSLRPDVYQAVCEGAWKL</sequence>
<feature type="domain" description="AMP-dependent synthetase/ligase" evidence="12">
    <location>
        <begin position="120"/>
        <end position="499"/>
    </location>
</feature>
<evidence type="ECO:0000256" key="1">
    <source>
        <dbReference type="ARBA" id="ARBA00006432"/>
    </source>
</evidence>
<evidence type="ECO:0000313" key="14">
    <source>
        <dbReference type="EMBL" id="GAB1291571.1"/>
    </source>
</evidence>
<keyword evidence="4" id="KW-0445">Lipid transport</keyword>
<accession>A0ABQ0EXR0</accession>